<comment type="caution">
    <text evidence="4">The sequence shown here is derived from an EMBL/GenBank/DDBJ whole genome shotgun (WGS) entry which is preliminary data.</text>
</comment>
<dbReference type="VEuPathDB" id="FungiDB:F4678DRAFT_473922"/>
<feature type="domain" description="Heterokaryon incompatibility" evidence="2">
    <location>
        <begin position="462"/>
        <end position="607"/>
    </location>
</feature>
<evidence type="ECO:0000259" key="2">
    <source>
        <dbReference type="Pfam" id="PF06985"/>
    </source>
</evidence>
<feature type="domain" description="2EXR" evidence="3">
    <location>
        <begin position="112"/>
        <end position="196"/>
    </location>
</feature>
<keyword evidence="5" id="KW-1185">Reference proteome</keyword>
<proteinExistence type="predicted"/>
<sequence length="1015" mass="115488">MAASETDEQDLRLFGPGLPGPYRCTFLDEMWRIRTVSSQPPHSRGVDSTAPSILPVLELSHYTYTVAQRAFNEDREISNSCLDIDEYEQKRQALYDKRRAERDEWMQKQPSFPKFSSMPPELRHRVWRFASEEHTRVSIAVSKYYEIPIRAECGGGTTPSSHPLEIAATAFLPPLMLVNSEAHSIASRLYRRSFCGTEGRGGVLAAYPTILTIIGEAFQLFPVDHLELVTEVTLTTRGDWWDWGRYHNFLHKLETLLFAPNLKRFVGKLIMKKSMTVWLCNYMRIIGFGLLKSHRDMPEVVVELKDLRGFEFHFQGSPDRMPKPAAQRKELGNMNLERREISIPRTTPHGKAPSRRLLAPSGNPWKTSNPSSPRQINIYMIRGESKRAIRDRTPVRHHGEQVSARLDSIVSLSRLRLQDEFHYSAVQYQEFRLIRLVPSTSSSSSSMECELFHASLSEPPNYVAISYAWGDVDDTVWIRLNGVPFQITSSLHAALKTLLKRPENAVLWADAICINQRDRTEQSQQVKLMPKIYSGAQEVAIWLGTESDGSEGALHLLKTLTSMVGSRLPEDAVIESIIRLKEWQPHFTALVALFDRDYWSRLWVVQEVLNANGVEVYCGDSQLPWAVLQSACQIFQRNEGALKTQFPGGLVPGSRQSHSYAHILSSQGPASLDFLRRVRNVGPESLLEVLHICRRKLTADPRDKVFAVLGILPEHIRLKFPLDYNTSIREVYTDVVTFLLKETRRLDVICESIYFPIHISNVKLPTWVPDWSNSTQVAALGLTYGFSATRDTNANFIFVDKQRRTQLSVTAIHLDTVDSRGVAVGTHCGLDDLLLAFLHWRAKSLQMSVGPEKHYMTRESRDEAFCRTLNLGKSSEWKTPRQWMQVCYHVFACLLRDRLPQIPLDDELQQHADLDLGIAPDKRRGVIMDNCTSTMMGRCFFTTRSGLVGLASGFIECGDEVCVPFGCSTPVILRAEGDTRTYKFVSDAYVDEFMYGKALELHQKDRKLARSYTLI</sequence>
<dbReference type="InterPro" id="IPR045518">
    <property type="entry name" value="2EXR"/>
</dbReference>
<protein>
    <recommendedName>
        <fullName evidence="6">Heterokaryon incompatibility domain-containing protein</fullName>
    </recommendedName>
</protein>
<dbReference type="Pfam" id="PF26639">
    <property type="entry name" value="Het-6_barrel"/>
    <property type="match status" value="1"/>
</dbReference>
<dbReference type="InterPro" id="IPR052895">
    <property type="entry name" value="HetReg/Transcr_Mod"/>
</dbReference>
<gene>
    <name evidence="4" type="ORF">NPX13_g4341</name>
</gene>
<dbReference type="AlphaFoldDB" id="A0A9W8NFP3"/>
<dbReference type="PANTHER" id="PTHR24148:SF73">
    <property type="entry name" value="HET DOMAIN PROTEIN (AFU_ORTHOLOGUE AFUA_8G01020)"/>
    <property type="match status" value="1"/>
</dbReference>
<accession>A0A9W8NFP3</accession>
<dbReference type="EMBL" id="JANPWZ010000606">
    <property type="protein sequence ID" value="KAJ3574513.1"/>
    <property type="molecule type" value="Genomic_DNA"/>
</dbReference>
<dbReference type="PANTHER" id="PTHR24148">
    <property type="entry name" value="ANKYRIN REPEAT DOMAIN-CONTAINING PROTEIN 39 HOMOLOG-RELATED"/>
    <property type="match status" value="1"/>
</dbReference>
<feature type="region of interest" description="Disordered" evidence="1">
    <location>
        <begin position="345"/>
        <end position="370"/>
    </location>
</feature>
<evidence type="ECO:0000256" key="1">
    <source>
        <dbReference type="SAM" id="MobiDB-lite"/>
    </source>
</evidence>
<evidence type="ECO:0000313" key="5">
    <source>
        <dbReference type="Proteomes" id="UP001148614"/>
    </source>
</evidence>
<organism evidence="4 5">
    <name type="scientific">Xylaria arbuscula</name>
    <dbReference type="NCBI Taxonomy" id="114810"/>
    <lineage>
        <taxon>Eukaryota</taxon>
        <taxon>Fungi</taxon>
        <taxon>Dikarya</taxon>
        <taxon>Ascomycota</taxon>
        <taxon>Pezizomycotina</taxon>
        <taxon>Sordariomycetes</taxon>
        <taxon>Xylariomycetidae</taxon>
        <taxon>Xylariales</taxon>
        <taxon>Xylariaceae</taxon>
        <taxon>Xylaria</taxon>
    </lineage>
</organism>
<dbReference type="Pfam" id="PF06985">
    <property type="entry name" value="HET"/>
    <property type="match status" value="1"/>
</dbReference>
<dbReference type="Pfam" id="PF20150">
    <property type="entry name" value="2EXR"/>
    <property type="match status" value="1"/>
</dbReference>
<dbReference type="InterPro" id="IPR010730">
    <property type="entry name" value="HET"/>
</dbReference>
<name>A0A9W8NFP3_9PEZI</name>
<evidence type="ECO:0000259" key="3">
    <source>
        <dbReference type="Pfam" id="PF20150"/>
    </source>
</evidence>
<dbReference type="Proteomes" id="UP001148614">
    <property type="component" value="Unassembled WGS sequence"/>
</dbReference>
<evidence type="ECO:0008006" key="6">
    <source>
        <dbReference type="Google" id="ProtNLM"/>
    </source>
</evidence>
<evidence type="ECO:0000313" key="4">
    <source>
        <dbReference type="EMBL" id="KAJ3574513.1"/>
    </source>
</evidence>
<reference evidence="4" key="1">
    <citation type="submission" date="2022-07" db="EMBL/GenBank/DDBJ databases">
        <title>Genome Sequence of Xylaria arbuscula.</title>
        <authorList>
            <person name="Buettner E."/>
        </authorList>
    </citation>
    <scope>NUCLEOTIDE SEQUENCE</scope>
    <source>
        <strain evidence="4">VT107</strain>
    </source>
</reference>